<feature type="domain" description="Filamentous haemagglutinin FhaB/tRNA nuclease CdiA-like TPS" evidence="3">
    <location>
        <begin position="55"/>
        <end position="175"/>
    </location>
</feature>
<evidence type="ECO:0000313" key="5">
    <source>
        <dbReference type="Proteomes" id="UP000641429"/>
    </source>
</evidence>
<dbReference type="InterPro" id="IPR008638">
    <property type="entry name" value="FhaB/CdiA-like_TPS"/>
</dbReference>
<protein>
    <submittedName>
        <fullName evidence="4">Filamentous hemagglutinin N-terminal domain-containing protein</fullName>
    </submittedName>
</protein>
<evidence type="ECO:0000256" key="2">
    <source>
        <dbReference type="SAM" id="SignalP"/>
    </source>
</evidence>
<dbReference type="InterPro" id="IPR011050">
    <property type="entry name" value="Pectin_lyase_fold/virulence"/>
</dbReference>
<evidence type="ECO:0000313" key="4">
    <source>
        <dbReference type="EMBL" id="MBJ6594812.1"/>
    </source>
</evidence>
<dbReference type="NCBIfam" id="TIGR01731">
    <property type="entry name" value="fil_hemag_20aa"/>
    <property type="match status" value="8"/>
</dbReference>
<name>A0A8I1G0P0_ENTAS</name>
<feature type="region of interest" description="Disordered" evidence="1">
    <location>
        <begin position="795"/>
        <end position="843"/>
    </location>
</feature>
<sequence>MKNKSAVSTRSNTKVLHAKLAPTCFATMLALGMIMPAQAAIVAGNTDKPAIHTDASGATIVDVNKASAGGVSHNVYSEFNVDSNGVILNNSGTATNTQLAGQIDGNANMAGGSAKVILNEVRSSDPSQLNGMVEVAGQSAQVIIANPSGITCDGCGFINTNHATLTTGTATYDNKGNVSGLDVSKGQVTITGKGMDTRSTQYTDIIARSVKVNAKVQANELNIVTGNNHIDKYGHVQKKYDSSNAPDVALDVSALGSMYANKIYMEGTDAGVGVHIDRADLTASDTLSINVDGVVENNGGHISGKNAATVVGSDVLNHNGQITSEGMVSVAADNTLDNTNGVIKAAMVNLSGKNTVNSHGSIQGSQNTFITADSLDNSDGEILSNGDLTIGRASWNYNAQGVNNTHGRINAKGALNVDAASLNNSAGRVETNGAMAVNVDTLTNDNGLISAGNGWNMINASMLNNDNGVIQSLGSDSQLQVSGNNMLSNRNGSIHSDGSVSINGALDNMSGTIAAGKDLFMYGTSYYSDLASKMEAGGNIDMTVTGTFQNAGTLKAGQDMMLNIGSNGWNSYGGPAHNSGSIAAGGRLALQMNSSQFDNSGDITANQLDLQLADLSNSGSIVSKNDFNLNTTNLENRGHGTISADHNINVTTSYLMTDAGSKINAGSDATLFVMNNLDNSGDIRAAHDINLTVMGSYGWSQSTAYNYGTMTAGNRLNAQMDRVTLINGGTLSADNGITLVSNYLTNSGNITSAGDITLNTASGINNEASGKITGDNVYTTGYVNNMGIINETGAATTDNGATTPDNGATTPDDSNTNTDSDATADNSGNTTVKPNGTPEGNGVWENGVVYHPGDIYYGYVVQDIIYYPGGYVIATAA</sequence>
<dbReference type="RefSeq" id="WP_199027329.1">
    <property type="nucleotide sequence ID" value="NZ_AP028420.1"/>
</dbReference>
<dbReference type="NCBIfam" id="TIGR01901">
    <property type="entry name" value="adhes_NPXG"/>
    <property type="match status" value="1"/>
</dbReference>
<keyword evidence="2" id="KW-0732">Signal</keyword>
<dbReference type="SUPFAM" id="SSF51126">
    <property type="entry name" value="Pectin lyase-like"/>
    <property type="match status" value="1"/>
</dbReference>
<accession>A0A8I1G0P0</accession>
<dbReference type="Pfam" id="PF05860">
    <property type="entry name" value="TPS"/>
    <property type="match status" value="1"/>
</dbReference>
<feature type="compositionally biased region" description="Low complexity" evidence="1">
    <location>
        <begin position="795"/>
        <end position="827"/>
    </location>
</feature>
<evidence type="ECO:0000256" key="1">
    <source>
        <dbReference type="SAM" id="MobiDB-lite"/>
    </source>
</evidence>
<dbReference type="InterPro" id="IPR012334">
    <property type="entry name" value="Pectin_lyas_fold"/>
</dbReference>
<evidence type="ECO:0000259" key="3">
    <source>
        <dbReference type="SMART" id="SM00912"/>
    </source>
</evidence>
<reference evidence="4" key="1">
    <citation type="submission" date="2020-12" db="EMBL/GenBank/DDBJ databases">
        <title>Molecular epidemiology of VIM- metallo-b-lactamase-producing Enterobacter cloacae complex isolated in France between 2015 and 2018.</title>
        <authorList>
            <person name="Emeraud C."/>
            <person name="Petit C."/>
            <person name="Bonnin R."/>
            <person name="Naas T."/>
            <person name="Dortet L."/>
        </authorList>
    </citation>
    <scope>NUCLEOTIDE SEQUENCE</scope>
    <source>
        <strain evidence="4">170C2</strain>
    </source>
</reference>
<comment type="caution">
    <text evidence="4">The sequence shown here is derived from an EMBL/GenBank/DDBJ whole genome shotgun (WGS) entry which is preliminary data.</text>
</comment>
<dbReference type="AlphaFoldDB" id="A0A8I1G0P0"/>
<dbReference type="Proteomes" id="UP000641429">
    <property type="component" value="Unassembled WGS sequence"/>
</dbReference>
<dbReference type="Gene3D" id="2.160.20.10">
    <property type="entry name" value="Single-stranded right-handed beta-helix, Pectin lyase-like"/>
    <property type="match status" value="1"/>
</dbReference>
<feature type="signal peptide" evidence="2">
    <location>
        <begin position="1"/>
        <end position="39"/>
    </location>
</feature>
<dbReference type="EMBL" id="JAELXN010000011">
    <property type="protein sequence ID" value="MBJ6594812.1"/>
    <property type="molecule type" value="Genomic_DNA"/>
</dbReference>
<gene>
    <name evidence="4" type="ORF">JGT27_03790</name>
</gene>
<dbReference type="InterPro" id="IPR010069">
    <property type="entry name" value="CdiA_FHA1_rpt"/>
</dbReference>
<feature type="chain" id="PRO_5034083334" evidence="2">
    <location>
        <begin position="40"/>
        <end position="877"/>
    </location>
</feature>
<organism evidence="4 5">
    <name type="scientific">Enterobacter asburiae</name>
    <dbReference type="NCBI Taxonomy" id="61645"/>
    <lineage>
        <taxon>Bacteria</taxon>
        <taxon>Pseudomonadati</taxon>
        <taxon>Pseudomonadota</taxon>
        <taxon>Gammaproteobacteria</taxon>
        <taxon>Enterobacterales</taxon>
        <taxon>Enterobacteriaceae</taxon>
        <taxon>Enterobacter</taxon>
        <taxon>Enterobacter cloacae complex</taxon>
    </lineage>
</organism>
<proteinExistence type="predicted"/>
<dbReference type="SMART" id="SM00912">
    <property type="entry name" value="Haemagg_act"/>
    <property type="match status" value="1"/>
</dbReference>